<feature type="compositionally biased region" description="Basic residues" evidence="3">
    <location>
        <begin position="259"/>
        <end position="274"/>
    </location>
</feature>
<feature type="compositionally biased region" description="Polar residues" evidence="3">
    <location>
        <begin position="1024"/>
        <end position="1041"/>
    </location>
</feature>
<protein>
    <recommendedName>
        <fullName evidence="4">ENT domain-containing protein</fullName>
    </recommendedName>
</protein>
<feature type="compositionally biased region" description="Basic and acidic residues" evidence="3">
    <location>
        <begin position="830"/>
        <end position="839"/>
    </location>
</feature>
<accession>A0ABN8LCJ3</accession>
<evidence type="ECO:0000313" key="6">
    <source>
        <dbReference type="Proteomes" id="UP001153292"/>
    </source>
</evidence>
<evidence type="ECO:0000256" key="2">
    <source>
        <dbReference type="ARBA" id="ARBA00023242"/>
    </source>
</evidence>
<name>A0ABN8LCJ3_CHISP</name>
<dbReference type="SUPFAM" id="SSF158639">
    <property type="entry name" value="ENT-like"/>
    <property type="match status" value="1"/>
</dbReference>
<feature type="region of interest" description="Disordered" evidence="3">
    <location>
        <begin position="1001"/>
        <end position="1041"/>
    </location>
</feature>
<dbReference type="InterPro" id="IPR033482">
    <property type="entry name" value="EMSY"/>
</dbReference>
<feature type="region of interest" description="Disordered" evidence="3">
    <location>
        <begin position="830"/>
        <end position="875"/>
    </location>
</feature>
<dbReference type="EMBL" id="OU963896">
    <property type="protein sequence ID" value="CAH2988959.1"/>
    <property type="molecule type" value="Genomic_DNA"/>
</dbReference>
<feature type="compositionally biased region" description="Basic and acidic residues" evidence="3">
    <location>
        <begin position="1001"/>
        <end position="1016"/>
    </location>
</feature>
<feature type="region of interest" description="Disordered" evidence="3">
    <location>
        <begin position="139"/>
        <end position="163"/>
    </location>
</feature>
<keyword evidence="2" id="KW-0539">Nucleus</keyword>
<evidence type="ECO:0000256" key="3">
    <source>
        <dbReference type="SAM" id="MobiDB-lite"/>
    </source>
</evidence>
<feature type="region of interest" description="Disordered" evidence="3">
    <location>
        <begin position="232"/>
        <end position="317"/>
    </location>
</feature>
<sequence length="1041" mass="112755">MWPMLLNLTRDECRRTLRRLELEAYSNMISVFRAQGALEDNRKKLLEELRAVLHISNDRHSAEARRVSNDELLATIAEQLSGPNTGLGWISEGRRRVPLLPRGVAQTMYTEIADKAAEAAAAENKEIIKKLEAEKLVAPKSNEEDVPEAEGETAEGALSSNEVTDDMLYPPVAMEDQTSKLWDTEIICRKRKFPESGAIPDDATIPVKNMRNIPVNTNQKHLNLSQIYSKFSQPATSKPSGQSKHSYNQVSKVSTSKSAHTRKQTHKHRTHKSSKNSAQGTLSKSQMKKQQQQELAMSPSKQYNPSSMQLEYSGPPNTFQASYAQSVLGNKPKVDYMEDVKQKGLASPSMMTDSPTMQLLTQPATLPHELGVSDNVHPDDPSMLQAQSIPTTKQISGNKPCHLIIKKRGEITPDKKVQMSEIKLLQKPSEGIKLLNRQVVVAPPSAQKTQTPGKLVATKVIGSIPKGRTPGTPSDKMIVVSKPASEIKNLSNSKIIITSSVTVTPGKDMVPISTNSISHKTTETFTPKGIPTTDLKVSAKTVVLNSKSGQKMVVLPAKARTKPGPEGQIPLIHFKGLSTGMKLVPVSSQAATPVSKTTALPIVSKPAVVGAIASNTKLVNVEPIKTANLADIMPVKGMTPITTPKITNPIVRPASAKGSVIVVQKGATIGKALTFTKNGNDMSKIIMGKNINQLLQASKSDAADPSKCAGNVIVLELNNEQTGRATTMSEILESRNTNIAREHDEGAKVAQITQDTPVLFENTITDDNCNASSLDSTADSIGGIVTIEDSVIPTLEKDVEKSSFIKDVEAVKDSSSVTDWEMELDTVSRKGKDDDDKLNSLHLDLGMSSDSENEYMVDSHKSKSKHSSQESIPTATAETSMLLGETSEIYGSSSGLSLATRTLLSQLQDEGSSSNDSSFALKSKAGEKLKESDSKIDKSESDALTKAKEKLSEKVAEAKSQQKRIDIYSTAISSSDINLDSFSYLAESIMAGDDVFCGEEPKARESRRPDALHDQLSRLLGEDSANSTDSQTVSETMPLSK</sequence>
<dbReference type="PROSITE" id="PS51138">
    <property type="entry name" value="ENT"/>
    <property type="match status" value="1"/>
</dbReference>
<feature type="compositionally biased region" description="Low complexity" evidence="3">
    <location>
        <begin position="283"/>
        <end position="293"/>
    </location>
</feature>
<feature type="domain" description="ENT" evidence="4">
    <location>
        <begin position="13"/>
        <end position="97"/>
    </location>
</feature>
<proteinExistence type="predicted"/>
<gene>
    <name evidence="5" type="ORF">CHILSU_LOCUS8370</name>
</gene>
<dbReference type="InterPro" id="IPR036142">
    <property type="entry name" value="ENT_dom-like_sf"/>
</dbReference>
<evidence type="ECO:0000313" key="5">
    <source>
        <dbReference type="EMBL" id="CAH2988959.1"/>
    </source>
</evidence>
<comment type="subcellular location">
    <subcellularLocation>
        <location evidence="1">Nucleus</location>
    </subcellularLocation>
</comment>
<dbReference type="PANTHER" id="PTHR16500">
    <property type="entry name" value="BRCA2-INTERACTING TRANSCRIPTIONAL REPRESSOR EMSY"/>
    <property type="match status" value="1"/>
</dbReference>
<feature type="compositionally biased region" description="Polar residues" evidence="3">
    <location>
        <begin position="299"/>
        <end position="317"/>
    </location>
</feature>
<feature type="compositionally biased region" description="Acidic residues" evidence="3">
    <location>
        <begin position="144"/>
        <end position="153"/>
    </location>
</feature>
<feature type="compositionally biased region" description="Polar residues" evidence="3">
    <location>
        <begin position="232"/>
        <end position="258"/>
    </location>
</feature>
<organism evidence="5 6">
    <name type="scientific">Chilo suppressalis</name>
    <name type="common">Asiatic rice borer moth</name>
    <dbReference type="NCBI Taxonomy" id="168631"/>
    <lineage>
        <taxon>Eukaryota</taxon>
        <taxon>Metazoa</taxon>
        <taxon>Ecdysozoa</taxon>
        <taxon>Arthropoda</taxon>
        <taxon>Hexapoda</taxon>
        <taxon>Insecta</taxon>
        <taxon>Pterygota</taxon>
        <taxon>Neoptera</taxon>
        <taxon>Endopterygota</taxon>
        <taxon>Lepidoptera</taxon>
        <taxon>Glossata</taxon>
        <taxon>Ditrysia</taxon>
        <taxon>Pyraloidea</taxon>
        <taxon>Crambidae</taxon>
        <taxon>Crambinae</taxon>
        <taxon>Chilo</taxon>
    </lineage>
</organism>
<dbReference type="SMART" id="SM01191">
    <property type="entry name" value="ENT"/>
    <property type="match status" value="1"/>
</dbReference>
<reference evidence="5" key="1">
    <citation type="submission" date="2021-12" db="EMBL/GenBank/DDBJ databases">
        <authorList>
            <person name="King R."/>
        </authorList>
    </citation>
    <scope>NUCLEOTIDE SEQUENCE</scope>
</reference>
<evidence type="ECO:0000259" key="4">
    <source>
        <dbReference type="PROSITE" id="PS51138"/>
    </source>
</evidence>
<evidence type="ECO:0000256" key="1">
    <source>
        <dbReference type="ARBA" id="ARBA00004123"/>
    </source>
</evidence>
<dbReference type="Proteomes" id="UP001153292">
    <property type="component" value="Chromosome 3"/>
</dbReference>
<dbReference type="Pfam" id="PF03735">
    <property type="entry name" value="ENT"/>
    <property type="match status" value="1"/>
</dbReference>
<dbReference type="InterPro" id="IPR005491">
    <property type="entry name" value="ENT_dom"/>
</dbReference>
<dbReference type="PANTHER" id="PTHR16500:SF3">
    <property type="entry name" value="BRCA2-INTERACTING TRANSCRIPTIONAL REPRESSOR EMSY"/>
    <property type="match status" value="1"/>
</dbReference>
<keyword evidence="6" id="KW-1185">Reference proteome</keyword>
<dbReference type="Gene3D" id="1.10.1240.40">
    <property type="entry name" value="ENT domain"/>
    <property type="match status" value="1"/>
</dbReference>